<gene>
    <name evidence="5" type="primary">rpmD</name>
    <name evidence="8" type="ORF">AVL63_09260</name>
    <name evidence="9" type="ORF">HNR24_002563</name>
</gene>
<dbReference type="InterPro" id="IPR018038">
    <property type="entry name" value="Ribosomal_uL30_CS"/>
</dbReference>
<dbReference type="InterPro" id="IPR036919">
    <property type="entry name" value="Ribo_uL30_ferredoxin-like_sf"/>
</dbReference>
<dbReference type="Proteomes" id="UP000546252">
    <property type="component" value="Unassembled WGS sequence"/>
</dbReference>
<reference evidence="10" key="1">
    <citation type="submission" date="2015-12" db="EMBL/GenBank/DDBJ databases">
        <authorList>
            <person name="Nair G.R."/>
            <person name="Kaur G."/>
            <person name="Mayilraj S."/>
        </authorList>
    </citation>
    <scope>NUCLEOTIDE SEQUENCE [LARGE SCALE GENOMIC DNA]</scope>
    <source>
        <strain evidence="10">CD08_7</strain>
    </source>
</reference>
<dbReference type="PANTHER" id="PTHR15892:SF2">
    <property type="entry name" value="LARGE RIBOSOMAL SUBUNIT PROTEIN UL30M"/>
    <property type="match status" value="1"/>
</dbReference>
<evidence type="ECO:0000256" key="3">
    <source>
        <dbReference type="ARBA" id="ARBA00022980"/>
    </source>
</evidence>
<keyword evidence="4 5" id="KW-0687">Ribonucleoprotein</keyword>
<dbReference type="GO" id="GO:0006412">
    <property type="term" value="P:translation"/>
    <property type="evidence" value="ECO:0007669"/>
    <property type="project" value="UniProtKB-UniRule"/>
</dbReference>
<evidence type="ECO:0000256" key="5">
    <source>
        <dbReference type="HAMAP-Rule" id="MF_01371"/>
    </source>
</evidence>
<dbReference type="Proteomes" id="UP000054023">
    <property type="component" value="Unassembled WGS sequence"/>
</dbReference>
<name>A0A0W8ILG9_9MICC</name>
<dbReference type="EMBL" id="LQBM01000001">
    <property type="protein sequence ID" value="KUG60539.1"/>
    <property type="molecule type" value="Genomic_DNA"/>
</dbReference>
<sequence length="78" mass="8574">MTLRSTVNYNTARNLKVGEHKLTVTQVKSLIGANPKHRETVRSLGLKRIGHTVVRDADAVTVGMLNSVKHLVQAEEAN</sequence>
<evidence type="ECO:0000256" key="6">
    <source>
        <dbReference type="RuleBase" id="RU003734"/>
    </source>
</evidence>
<comment type="similarity">
    <text evidence="1 5 6">Belongs to the universal ribosomal protein uL30 family.</text>
</comment>
<dbReference type="Gene3D" id="3.30.1390.20">
    <property type="entry name" value="Ribosomal protein L30, ferredoxin-like fold domain"/>
    <property type="match status" value="1"/>
</dbReference>
<dbReference type="HAMAP" id="MF_01371_B">
    <property type="entry name" value="Ribosomal_uL30_B"/>
    <property type="match status" value="1"/>
</dbReference>
<protein>
    <recommendedName>
        <fullName evidence="5">Large ribosomal subunit protein uL30</fullName>
    </recommendedName>
</protein>
<dbReference type="CDD" id="cd01658">
    <property type="entry name" value="Ribosomal_L30"/>
    <property type="match status" value="1"/>
</dbReference>
<dbReference type="STRING" id="317018.AVL63_09260"/>
<dbReference type="InterPro" id="IPR005996">
    <property type="entry name" value="Ribosomal_uL30_bac-type"/>
</dbReference>
<evidence type="ECO:0000259" key="7">
    <source>
        <dbReference type="Pfam" id="PF00327"/>
    </source>
</evidence>
<comment type="subunit">
    <text evidence="2 5">Part of the 50S ribosomal subunit.</text>
</comment>
<dbReference type="RefSeq" id="WP_058887519.1">
    <property type="nucleotide sequence ID" value="NZ_BAAAKT010000001.1"/>
</dbReference>
<evidence type="ECO:0000313" key="8">
    <source>
        <dbReference type="EMBL" id="KUG60539.1"/>
    </source>
</evidence>
<evidence type="ECO:0000256" key="2">
    <source>
        <dbReference type="ARBA" id="ARBA00011838"/>
    </source>
</evidence>
<comment type="caution">
    <text evidence="8">The sequence shown here is derived from an EMBL/GenBank/DDBJ whole genome shotgun (WGS) entry which is preliminary data.</text>
</comment>
<keyword evidence="3 5" id="KW-0689">Ribosomal protein</keyword>
<dbReference type="PROSITE" id="PS00634">
    <property type="entry name" value="RIBOSOMAL_L30"/>
    <property type="match status" value="1"/>
</dbReference>
<dbReference type="Pfam" id="PF00327">
    <property type="entry name" value="Ribosomal_L30"/>
    <property type="match status" value="1"/>
</dbReference>
<evidence type="ECO:0000313" key="10">
    <source>
        <dbReference type="Proteomes" id="UP000054023"/>
    </source>
</evidence>
<organism evidence="8 10">
    <name type="scientific">Nesterenkonia jeotgali</name>
    <dbReference type="NCBI Taxonomy" id="317018"/>
    <lineage>
        <taxon>Bacteria</taxon>
        <taxon>Bacillati</taxon>
        <taxon>Actinomycetota</taxon>
        <taxon>Actinomycetes</taxon>
        <taxon>Micrococcales</taxon>
        <taxon>Micrococcaceae</taxon>
        <taxon>Nesterenkonia</taxon>
    </lineage>
</organism>
<dbReference type="OrthoDB" id="9812790at2"/>
<dbReference type="GO" id="GO:0022625">
    <property type="term" value="C:cytosolic large ribosomal subunit"/>
    <property type="evidence" value="ECO:0007669"/>
    <property type="project" value="TreeGrafter"/>
</dbReference>
<evidence type="ECO:0000313" key="11">
    <source>
        <dbReference type="Proteomes" id="UP000546252"/>
    </source>
</evidence>
<evidence type="ECO:0000256" key="1">
    <source>
        <dbReference type="ARBA" id="ARBA00007594"/>
    </source>
</evidence>
<dbReference type="EMBL" id="JACJIH010000001">
    <property type="protein sequence ID" value="MBA8922630.1"/>
    <property type="molecule type" value="Genomic_DNA"/>
</dbReference>
<evidence type="ECO:0000256" key="4">
    <source>
        <dbReference type="ARBA" id="ARBA00023274"/>
    </source>
</evidence>
<proteinExistence type="inferred from homology"/>
<dbReference type="PANTHER" id="PTHR15892">
    <property type="entry name" value="MITOCHONDRIAL RIBOSOMAL PROTEIN L30"/>
    <property type="match status" value="1"/>
</dbReference>
<dbReference type="GO" id="GO:0003735">
    <property type="term" value="F:structural constituent of ribosome"/>
    <property type="evidence" value="ECO:0007669"/>
    <property type="project" value="InterPro"/>
</dbReference>
<accession>A0A0W8ILG9</accession>
<evidence type="ECO:0000313" key="9">
    <source>
        <dbReference type="EMBL" id="MBA8922630.1"/>
    </source>
</evidence>
<dbReference type="SUPFAM" id="SSF55129">
    <property type="entry name" value="Ribosomal protein L30p/L7e"/>
    <property type="match status" value="1"/>
</dbReference>
<feature type="domain" description="Large ribosomal subunit protein uL30-like ferredoxin-like fold" evidence="7">
    <location>
        <begin position="23"/>
        <end position="72"/>
    </location>
</feature>
<keyword evidence="10" id="KW-1185">Reference proteome</keyword>
<reference evidence="9 11" key="3">
    <citation type="submission" date="2020-08" db="EMBL/GenBank/DDBJ databases">
        <title>Sequencing the genomes of 1000 actinobacteria strains.</title>
        <authorList>
            <person name="Klenk H.-P."/>
        </authorList>
    </citation>
    <scope>NUCLEOTIDE SEQUENCE [LARGE SCALE GENOMIC DNA]</scope>
    <source>
        <strain evidence="9 11">DSM 19081</strain>
    </source>
</reference>
<dbReference type="NCBIfam" id="TIGR01308">
    <property type="entry name" value="rpmD_bact"/>
    <property type="match status" value="1"/>
</dbReference>
<dbReference type="InterPro" id="IPR016082">
    <property type="entry name" value="Ribosomal_uL30_ferredoxin-like"/>
</dbReference>
<reference evidence="8" key="2">
    <citation type="submission" date="2015-12" db="EMBL/GenBank/DDBJ databases">
        <authorList>
            <person name="Shamseldin A."/>
            <person name="Moawad H."/>
            <person name="Abd El-Rahim W.M."/>
            <person name="Sadowsky M.J."/>
        </authorList>
    </citation>
    <scope>NUCLEOTIDE SEQUENCE [LARGE SCALE GENOMIC DNA]</scope>
    <source>
        <strain evidence="8">CD08_7</strain>
    </source>
</reference>
<dbReference type="AlphaFoldDB" id="A0A0W8ILG9"/>